<organism evidence="1 2">
    <name type="scientific">Nonomuraea marmarensis</name>
    <dbReference type="NCBI Taxonomy" id="3351344"/>
    <lineage>
        <taxon>Bacteria</taxon>
        <taxon>Bacillati</taxon>
        <taxon>Actinomycetota</taxon>
        <taxon>Actinomycetes</taxon>
        <taxon>Streptosporangiales</taxon>
        <taxon>Streptosporangiaceae</taxon>
        <taxon>Nonomuraea</taxon>
    </lineage>
</organism>
<comment type="caution">
    <text evidence="1">The sequence shown here is derived from an EMBL/GenBank/DDBJ whole genome shotgun (WGS) entry which is preliminary data.</text>
</comment>
<reference evidence="1 2" key="1">
    <citation type="submission" date="2024-10" db="EMBL/GenBank/DDBJ databases">
        <authorList>
            <person name="Topkara A.R."/>
            <person name="Saygin H."/>
        </authorList>
    </citation>
    <scope>NUCLEOTIDE SEQUENCE [LARGE SCALE GENOMIC DNA]</scope>
    <source>
        <strain evidence="1 2">M3C6</strain>
    </source>
</reference>
<dbReference type="RefSeq" id="WP_393173861.1">
    <property type="nucleotide sequence ID" value="NZ_JBICRM010000034.1"/>
</dbReference>
<evidence type="ECO:0000313" key="1">
    <source>
        <dbReference type="EMBL" id="MFG1709259.1"/>
    </source>
</evidence>
<dbReference type="EMBL" id="JBICRM010000034">
    <property type="protein sequence ID" value="MFG1709259.1"/>
    <property type="molecule type" value="Genomic_DNA"/>
</dbReference>
<proteinExistence type="predicted"/>
<name>A0ABW7AQ93_9ACTN</name>
<dbReference type="Proteomes" id="UP001603978">
    <property type="component" value="Unassembled WGS sequence"/>
</dbReference>
<gene>
    <name evidence="1" type="ORF">ACFLIM_39315</name>
</gene>
<evidence type="ECO:0000313" key="2">
    <source>
        <dbReference type="Proteomes" id="UP001603978"/>
    </source>
</evidence>
<sequence>MYDWEPHIPRAPRLRVDETSCCGEYELASEGGEYFVLRWTGDGEKQEETARGVFARAYAVWHDLAAGHQHKSRAS</sequence>
<accession>A0ABW7AQ93</accession>
<protein>
    <submittedName>
        <fullName evidence="1">Uncharacterized protein</fullName>
    </submittedName>
</protein>
<keyword evidence="2" id="KW-1185">Reference proteome</keyword>